<keyword evidence="1" id="KW-0812">Transmembrane</keyword>
<keyword evidence="3" id="KW-1185">Reference proteome</keyword>
<feature type="transmembrane region" description="Helical" evidence="1">
    <location>
        <begin position="7"/>
        <end position="26"/>
    </location>
</feature>
<dbReference type="EMBL" id="JASPKZ010008902">
    <property type="protein sequence ID" value="KAJ9578184.1"/>
    <property type="molecule type" value="Genomic_DNA"/>
</dbReference>
<feature type="transmembrane region" description="Helical" evidence="1">
    <location>
        <begin position="38"/>
        <end position="56"/>
    </location>
</feature>
<keyword evidence="1" id="KW-0472">Membrane</keyword>
<feature type="non-terminal residue" evidence="2">
    <location>
        <position position="1"/>
    </location>
</feature>
<gene>
    <name evidence="2" type="ORF">L9F63_005573</name>
</gene>
<accession>A0AAD7ZCU1</accession>
<dbReference type="AlphaFoldDB" id="A0AAD7ZCU1"/>
<comment type="caution">
    <text evidence="2">The sequence shown here is derived from an EMBL/GenBank/DDBJ whole genome shotgun (WGS) entry which is preliminary data.</text>
</comment>
<keyword evidence="1" id="KW-1133">Transmembrane helix</keyword>
<reference evidence="2" key="1">
    <citation type="journal article" date="2023" name="IScience">
        <title>Live-bearing cockroach genome reveals convergent evolutionary mechanisms linked to viviparity in insects and beyond.</title>
        <authorList>
            <person name="Fouks B."/>
            <person name="Harrison M.C."/>
            <person name="Mikhailova A.A."/>
            <person name="Marchal E."/>
            <person name="English S."/>
            <person name="Carruthers M."/>
            <person name="Jennings E.C."/>
            <person name="Chiamaka E.L."/>
            <person name="Frigard R.A."/>
            <person name="Pippel M."/>
            <person name="Attardo G.M."/>
            <person name="Benoit J.B."/>
            <person name="Bornberg-Bauer E."/>
            <person name="Tobe S.S."/>
        </authorList>
    </citation>
    <scope>NUCLEOTIDE SEQUENCE</scope>
    <source>
        <strain evidence="2">Stay&amp;Tobe</strain>
    </source>
</reference>
<proteinExistence type="predicted"/>
<protein>
    <submittedName>
        <fullName evidence="2">Uncharacterized protein</fullName>
    </submittedName>
</protein>
<feature type="non-terminal residue" evidence="2">
    <location>
        <position position="97"/>
    </location>
</feature>
<reference evidence="2" key="2">
    <citation type="submission" date="2023-05" db="EMBL/GenBank/DDBJ databases">
        <authorList>
            <person name="Fouks B."/>
        </authorList>
    </citation>
    <scope>NUCLEOTIDE SEQUENCE</scope>
    <source>
        <strain evidence="2">Stay&amp;Tobe</strain>
        <tissue evidence="2">Testes</tissue>
    </source>
</reference>
<sequence>YFLKRHAPVFFYIILTYCTTFLGRLLSQALMQTSPGHALLWLRIVHIIHPSVKVFLQIMNSALHIRFLNLRTNNTYFDILVCTEFPTSDYTLIWELP</sequence>
<name>A0AAD7ZCU1_DIPPU</name>
<evidence type="ECO:0000256" key="1">
    <source>
        <dbReference type="SAM" id="Phobius"/>
    </source>
</evidence>
<dbReference type="Proteomes" id="UP001233999">
    <property type="component" value="Unassembled WGS sequence"/>
</dbReference>
<organism evidence="2 3">
    <name type="scientific">Diploptera punctata</name>
    <name type="common">Pacific beetle cockroach</name>
    <dbReference type="NCBI Taxonomy" id="6984"/>
    <lineage>
        <taxon>Eukaryota</taxon>
        <taxon>Metazoa</taxon>
        <taxon>Ecdysozoa</taxon>
        <taxon>Arthropoda</taxon>
        <taxon>Hexapoda</taxon>
        <taxon>Insecta</taxon>
        <taxon>Pterygota</taxon>
        <taxon>Neoptera</taxon>
        <taxon>Polyneoptera</taxon>
        <taxon>Dictyoptera</taxon>
        <taxon>Blattodea</taxon>
        <taxon>Blaberoidea</taxon>
        <taxon>Blaberidae</taxon>
        <taxon>Diplopterinae</taxon>
        <taxon>Diploptera</taxon>
    </lineage>
</organism>
<evidence type="ECO:0000313" key="2">
    <source>
        <dbReference type="EMBL" id="KAJ9578184.1"/>
    </source>
</evidence>
<evidence type="ECO:0000313" key="3">
    <source>
        <dbReference type="Proteomes" id="UP001233999"/>
    </source>
</evidence>